<dbReference type="RefSeq" id="WP_055465799.1">
    <property type="nucleotide sequence ID" value="NZ_LKHS01000006.1"/>
</dbReference>
<sequence>MSVFNWSHTSIKQKIGGLFVLLLSFLLCVIVYSSYKIKRIEKEMREVAYLDIPLNQIVRQVEFIELEQHLQFEQFQLERQRGHQARTPHQQLIFQQQKLKNLLDRAVMLIAENLHSHKIVLDEQDHQDVMRAIERYAEQSAVFEQHLAQVFNRQSLSEAERANMEAMAKALEYAENTILQQLRDMTSNDALYTEQHEEDFLLVSFLLGLCAVVLGLLLTVYIVRAILQRIQRIKGEIKTLNTSLDHGEAFAVEVAEQVKTNDELAELEHDIKVVMSRLAQEITCREQIEKQLLTLATQDKLTGAYNRHKWDEQIEMQLGLAQRGGYSFGLIVLDVDYFKQVNDQFGHQVGDQLLQQLVKQLQQRIRATDTLFRLGGEEFAILLPMQDIDTTYTLAETLRAQMEALQLDGLPAFTISLGVTCYQPMDNETAIFRRADMALYRAKAQGRNCVVQQLVEE</sequence>
<keyword evidence="3" id="KW-0812">Transmembrane</keyword>
<dbReference type="NCBIfam" id="TIGR00254">
    <property type="entry name" value="GGDEF"/>
    <property type="match status" value="1"/>
</dbReference>
<gene>
    <name evidence="5" type="ORF">AMR76_07535</name>
</gene>
<comment type="cofactor">
    <cofactor evidence="1">
        <name>Mg(2+)</name>
        <dbReference type="ChEBI" id="CHEBI:18420"/>
    </cofactor>
</comment>
<dbReference type="AlphaFoldDB" id="A0A0Q2MF89"/>
<dbReference type="InParanoid" id="A0A0Q2MF89"/>
<dbReference type="SMART" id="SM00267">
    <property type="entry name" value="GGDEF"/>
    <property type="match status" value="1"/>
</dbReference>
<keyword evidence="6" id="KW-1185">Reference proteome</keyword>
<feature type="transmembrane region" description="Helical" evidence="3">
    <location>
        <begin position="15"/>
        <end position="35"/>
    </location>
</feature>
<dbReference type="Gene3D" id="6.10.340.10">
    <property type="match status" value="1"/>
</dbReference>
<dbReference type="EC" id="2.7.7.65" evidence="2"/>
<feature type="domain" description="GGDEF" evidence="4">
    <location>
        <begin position="326"/>
        <end position="455"/>
    </location>
</feature>
<feature type="transmembrane region" description="Helical" evidence="3">
    <location>
        <begin position="200"/>
        <end position="223"/>
    </location>
</feature>
<dbReference type="CDD" id="cd01949">
    <property type="entry name" value="GGDEF"/>
    <property type="match status" value="1"/>
</dbReference>
<dbReference type="GO" id="GO:0005886">
    <property type="term" value="C:plasma membrane"/>
    <property type="evidence" value="ECO:0007669"/>
    <property type="project" value="TreeGrafter"/>
</dbReference>
<proteinExistence type="predicted"/>
<keyword evidence="3" id="KW-1133">Transmembrane helix</keyword>
<accession>A0A0Q2MF89</accession>
<keyword evidence="3" id="KW-0472">Membrane</keyword>
<dbReference type="GO" id="GO:0052621">
    <property type="term" value="F:diguanylate cyclase activity"/>
    <property type="evidence" value="ECO:0007669"/>
    <property type="project" value="UniProtKB-EC"/>
</dbReference>
<dbReference type="SUPFAM" id="SSF55073">
    <property type="entry name" value="Nucleotide cyclase"/>
    <property type="match status" value="1"/>
</dbReference>
<dbReference type="GO" id="GO:1902201">
    <property type="term" value="P:negative regulation of bacterial-type flagellum-dependent cell motility"/>
    <property type="evidence" value="ECO:0007669"/>
    <property type="project" value="TreeGrafter"/>
</dbReference>
<dbReference type="PROSITE" id="PS50887">
    <property type="entry name" value="GGDEF"/>
    <property type="match status" value="1"/>
</dbReference>
<dbReference type="PANTHER" id="PTHR45138:SF26">
    <property type="entry name" value="DIGUANYLATE CYCLASE"/>
    <property type="match status" value="1"/>
</dbReference>
<dbReference type="Proteomes" id="UP000051221">
    <property type="component" value="Unassembled WGS sequence"/>
</dbReference>
<protein>
    <recommendedName>
        <fullName evidence="2">diguanylate cyclase</fullName>
        <ecNumber evidence="2">2.7.7.65</ecNumber>
    </recommendedName>
</protein>
<dbReference type="InterPro" id="IPR029787">
    <property type="entry name" value="Nucleotide_cyclase"/>
</dbReference>
<dbReference type="PANTHER" id="PTHR45138">
    <property type="entry name" value="REGULATORY COMPONENTS OF SENSORY TRANSDUCTION SYSTEM"/>
    <property type="match status" value="1"/>
</dbReference>
<dbReference type="InterPro" id="IPR000160">
    <property type="entry name" value="GGDEF_dom"/>
</dbReference>
<dbReference type="Pfam" id="PF00990">
    <property type="entry name" value="GGDEF"/>
    <property type="match status" value="1"/>
</dbReference>
<evidence type="ECO:0000256" key="3">
    <source>
        <dbReference type="SAM" id="Phobius"/>
    </source>
</evidence>
<evidence type="ECO:0000256" key="2">
    <source>
        <dbReference type="ARBA" id="ARBA00012528"/>
    </source>
</evidence>
<evidence type="ECO:0000313" key="6">
    <source>
        <dbReference type="Proteomes" id="UP000051221"/>
    </source>
</evidence>
<dbReference type="EMBL" id="LKHS01000006">
    <property type="protein sequence ID" value="KQH86394.1"/>
    <property type="molecule type" value="Genomic_DNA"/>
</dbReference>
<dbReference type="GO" id="GO:0043709">
    <property type="term" value="P:cell adhesion involved in single-species biofilm formation"/>
    <property type="evidence" value="ECO:0007669"/>
    <property type="project" value="TreeGrafter"/>
</dbReference>
<comment type="caution">
    <text evidence="5">The sequence shown here is derived from an EMBL/GenBank/DDBJ whole genome shotgun (WGS) entry which is preliminary data.</text>
</comment>
<organism evidence="5 6">
    <name type="scientific">Vibrio furnissii</name>
    <dbReference type="NCBI Taxonomy" id="29494"/>
    <lineage>
        <taxon>Bacteria</taxon>
        <taxon>Pseudomonadati</taxon>
        <taxon>Pseudomonadota</taxon>
        <taxon>Gammaproteobacteria</taxon>
        <taxon>Vibrionales</taxon>
        <taxon>Vibrionaceae</taxon>
        <taxon>Vibrio</taxon>
    </lineage>
</organism>
<dbReference type="InterPro" id="IPR043128">
    <property type="entry name" value="Rev_trsase/Diguanyl_cyclase"/>
</dbReference>
<dbReference type="FunFam" id="3.30.70.270:FF:000001">
    <property type="entry name" value="Diguanylate cyclase domain protein"/>
    <property type="match status" value="1"/>
</dbReference>
<name>A0A0Q2MF89_VIBFU</name>
<dbReference type="InterPro" id="IPR050469">
    <property type="entry name" value="Diguanylate_Cyclase"/>
</dbReference>
<evidence type="ECO:0000259" key="4">
    <source>
        <dbReference type="PROSITE" id="PS50887"/>
    </source>
</evidence>
<dbReference type="Gene3D" id="3.30.70.270">
    <property type="match status" value="1"/>
</dbReference>
<evidence type="ECO:0000256" key="1">
    <source>
        <dbReference type="ARBA" id="ARBA00001946"/>
    </source>
</evidence>
<evidence type="ECO:0000313" key="5">
    <source>
        <dbReference type="EMBL" id="KQH86394.1"/>
    </source>
</evidence>
<reference evidence="5 6" key="1">
    <citation type="submission" date="2015-08" db="EMBL/GenBank/DDBJ databases">
        <title>Antibacterial properties of a collection of Vibrionaceae strains.</title>
        <authorList>
            <person name="Giubergia S."/>
        </authorList>
    </citation>
    <scope>NUCLEOTIDE SEQUENCE [LARGE SCALE GENOMIC DNA]</scope>
    <source>
        <strain evidence="5 6">S0821</strain>
    </source>
</reference>